<keyword evidence="4" id="KW-0324">Glycolysis</keyword>
<evidence type="ECO:0000256" key="3">
    <source>
        <dbReference type="ARBA" id="ARBA00012058"/>
    </source>
</evidence>
<dbReference type="GO" id="GO:0000287">
    <property type="term" value="F:magnesium ion binding"/>
    <property type="evidence" value="ECO:0007669"/>
    <property type="project" value="InterPro"/>
</dbReference>
<dbReference type="PANTHER" id="PTHR11902">
    <property type="entry name" value="ENOLASE"/>
    <property type="match status" value="1"/>
</dbReference>
<evidence type="ECO:0000256" key="1">
    <source>
        <dbReference type="ARBA" id="ARBA00005031"/>
    </source>
</evidence>
<dbReference type="InterPro" id="IPR000941">
    <property type="entry name" value="Enolase"/>
</dbReference>
<dbReference type="GO" id="GO:0004634">
    <property type="term" value="F:phosphopyruvate hydratase activity"/>
    <property type="evidence" value="ECO:0007669"/>
    <property type="project" value="UniProtKB-EC"/>
</dbReference>
<dbReference type="EC" id="4.2.1.11" evidence="3"/>
<feature type="domain" description="Enolase C-terminal TIM barrel" evidence="6">
    <location>
        <begin position="3"/>
        <end position="52"/>
    </location>
</feature>
<dbReference type="Gene3D" id="3.20.20.120">
    <property type="entry name" value="Enolase-like C-terminal domain"/>
    <property type="match status" value="1"/>
</dbReference>
<reference evidence="7" key="1">
    <citation type="journal article" date="2023" name="GigaByte">
        <title>Genome assembly of the bearded iris, Iris pallida Lam.</title>
        <authorList>
            <person name="Bruccoleri R.E."/>
            <person name="Oakeley E.J."/>
            <person name="Faust A.M.E."/>
            <person name="Altorfer M."/>
            <person name="Dessus-Babus S."/>
            <person name="Burckhardt D."/>
            <person name="Oertli M."/>
            <person name="Naumann U."/>
            <person name="Petersen F."/>
            <person name="Wong J."/>
        </authorList>
    </citation>
    <scope>NUCLEOTIDE SEQUENCE</scope>
    <source>
        <strain evidence="7">GSM-AAB239-AS_SAM_17_03QT</strain>
    </source>
</reference>
<dbReference type="InterPro" id="IPR036849">
    <property type="entry name" value="Enolase-like_C_sf"/>
</dbReference>
<dbReference type="EMBL" id="JANAVB010026999">
    <property type="protein sequence ID" value="KAJ6818710.1"/>
    <property type="molecule type" value="Genomic_DNA"/>
</dbReference>
<organism evidence="7 9">
    <name type="scientific">Iris pallida</name>
    <name type="common">Sweet iris</name>
    <dbReference type="NCBI Taxonomy" id="29817"/>
    <lineage>
        <taxon>Eukaryota</taxon>
        <taxon>Viridiplantae</taxon>
        <taxon>Streptophyta</taxon>
        <taxon>Embryophyta</taxon>
        <taxon>Tracheophyta</taxon>
        <taxon>Spermatophyta</taxon>
        <taxon>Magnoliopsida</taxon>
        <taxon>Liliopsida</taxon>
        <taxon>Asparagales</taxon>
        <taxon>Iridaceae</taxon>
        <taxon>Iridoideae</taxon>
        <taxon>Irideae</taxon>
        <taxon>Iris</taxon>
    </lineage>
</organism>
<comment type="caution">
    <text evidence="7">The sequence shown here is derived from an EMBL/GenBank/DDBJ whole genome shotgun (WGS) entry which is preliminary data.</text>
</comment>
<proteinExistence type="inferred from homology"/>
<dbReference type="AlphaFoldDB" id="A0AAX6FQU7"/>
<dbReference type="EMBL" id="JANAVB010023800">
    <property type="protein sequence ID" value="KAJ6822871.1"/>
    <property type="molecule type" value="Genomic_DNA"/>
</dbReference>
<dbReference type="Pfam" id="PF00113">
    <property type="entry name" value="Enolase_C"/>
    <property type="match status" value="1"/>
</dbReference>
<accession>A0AAX6FQU7</accession>
<reference evidence="7" key="2">
    <citation type="submission" date="2023-04" db="EMBL/GenBank/DDBJ databases">
        <authorList>
            <person name="Bruccoleri R.E."/>
            <person name="Oakeley E.J."/>
            <person name="Faust A.-M."/>
            <person name="Dessus-Babus S."/>
            <person name="Altorfer M."/>
            <person name="Burckhardt D."/>
            <person name="Oertli M."/>
            <person name="Naumann U."/>
            <person name="Petersen F."/>
            <person name="Wong J."/>
        </authorList>
    </citation>
    <scope>NUCLEOTIDE SEQUENCE</scope>
    <source>
        <strain evidence="7">GSM-AAB239-AS_SAM_17_03QT</strain>
        <tissue evidence="7">Leaf</tissue>
    </source>
</reference>
<dbReference type="GO" id="GO:0006096">
    <property type="term" value="P:glycolytic process"/>
    <property type="evidence" value="ECO:0007669"/>
    <property type="project" value="UniProtKB-KW"/>
</dbReference>
<dbReference type="Proteomes" id="UP001140949">
    <property type="component" value="Unassembled WGS sequence"/>
</dbReference>
<protein>
    <recommendedName>
        <fullName evidence="3">phosphopyruvate hydratase</fullName>
        <ecNumber evidence="3">4.2.1.11</ecNumber>
    </recommendedName>
</protein>
<comment type="similarity">
    <text evidence="2">Belongs to the enolase family.</text>
</comment>
<dbReference type="GO" id="GO:0000015">
    <property type="term" value="C:phosphopyruvate hydratase complex"/>
    <property type="evidence" value="ECO:0007669"/>
    <property type="project" value="InterPro"/>
</dbReference>
<dbReference type="SUPFAM" id="SSF51604">
    <property type="entry name" value="Enolase C-terminal domain-like"/>
    <property type="match status" value="1"/>
</dbReference>
<keyword evidence="5" id="KW-0456">Lyase</keyword>
<evidence type="ECO:0000313" key="9">
    <source>
        <dbReference type="Proteomes" id="UP001140949"/>
    </source>
</evidence>
<keyword evidence="9" id="KW-1185">Reference proteome</keyword>
<comment type="pathway">
    <text evidence="1">Carbohydrate degradation; glycolysis; pyruvate from D-glyceraldehyde 3-phosphate: step 4/5.</text>
</comment>
<sequence>MHNVGDEGGFAPNIQDDREGLVLLIDAIDKAGYTGKIKIGTDVAASEFLMKEGEMI</sequence>
<dbReference type="PANTHER" id="PTHR11902:SF42">
    <property type="entry name" value="ENOLASE 1, CHLOROPLASTIC"/>
    <property type="match status" value="1"/>
</dbReference>
<evidence type="ECO:0000256" key="4">
    <source>
        <dbReference type="ARBA" id="ARBA00023152"/>
    </source>
</evidence>
<dbReference type="InterPro" id="IPR020810">
    <property type="entry name" value="Enolase_C"/>
</dbReference>
<evidence type="ECO:0000256" key="2">
    <source>
        <dbReference type="ARBA" id="ARBA00009604"/>
    </source>
</evidence>
<evidence type="ECO:0000256" key="5">
    <source>
        <dbReference type="ARBA" id="ARBA00023239"/>
    </source>
</evidence>
<evidence type="ECO:0000259" key="6">
    <source>
        <dbReference type="Pfam" id="PF00113"/>
    </source>
</evidence>
<evidence type="ECO:0000313" key="7">
    <source>
        <dbReference type="EMBL" id="KAJ6818710.1"/>
    </source>
</evidence>
<name>A0AAX6FQU7_IRIPA</name>
<evidence type="ECO:0000313" key="8">
    <source>
        <dbReference type="EMBL" id="KAJ6822871.1"/>
    </source>
</evidence>
<gene>
    <name evidence="7" type="ORF">M6B38_131685</name>
    <name evidence="8" type="ORF">M6B38_385515</name>
</gene>